<organism evidence="2 3">
    <name type="scientific">Sphingomonas paucimobilis NBRC 13935</name>
    <dbReference type="NCBI Taxonomy" id="1219050"/>
    <lineage>
        <taxon>Bacteria</taxon>
        <taxon>Pseudomonadati</taxon>
        <taxon>Pseudomonadota</taxon>
        <taxon>Alphaproteobacteria</taxon>
        <taxon>Sphingomonadales</taxon>
        <taxon>Sphingomonadaceae</taxon>
        <taxon>Sphingomonas</taxon>
    </lineage>
</organism>
<evidence type="ECO:0000313" key="2">
    <source>
        <dbReference type="EMBL" id="GAN15874.1"/>
    </source>
</evidence>
<feature type="transmembrane region" description="Helical" evidence="1">
    <location>
        <begin position="41"/>
        <end position="63"/>
    </location>
</feature>
<dbReference type="AlphaFoldDB" id="A0A0C9N8Z5"/>
<reference evidence="2 3" key="1">
    <citation type="submission" date="2014-08" db="EMBL/GenBank/DDBJ databases">
        <title>Whole genome shotgun sequence of Sphingomonas paucimobilis NBRC 13935.</title>
        <authorList>
            <person name="Hosoyama A."/>
            <person name="Hashimoto M."/>
            <person name="Hosoyama Y."/>
            <person name="Noguchi M."/>
            <person name="Uohara A."/>
            <person name="Ohji S."/>
            <person name="Katano-Makiyama Y."/>
            <person name="Ichikawa N."/>
            <person name="Kimura A."/>
            <person name="Yamazoe A."/>
            <person name="Fujita N."/>
        </authorList>
    </citation>
    <scope>NUCLEOTIDE SEQUENCE [LARGE SCALE GENOMIC DNA]</scope>
    <source>
        <strain evidence="2 3">NBRC 13935</strain>
    </source>
</reference>
<sequence length="92" mass="9078">MNDMDLDAVLMRLAQAPVPASLDGMEDRVLARVAARPAARAGLGVGAMTIAAALVMGIFGAGVPAKEASAASLSPLGPVSPLAPSTLLVGVQ</sequence>
<accession>A0A0C9N8Z5</accession>
<keyword evidence="1" id="KW-0812">Transmembrane</keyword>
<dbReference type="EMBL" id="BBJS01000070">
    <property type="protein sequence ID" value="GAN15874.1"/>
    <property type="molecule type" value="Genomic_DNA"/>
</dbReference>
<proteinExistence type="predicted"/>
<comment type="caution">
    <text evidence="2">The sequence shown here is derived from an EMBL/GenBank/DDBJ whole genome shotgun (WGS) entry which is preliminary data.</text>
</comment>
<gene>
    <name evidence="2" type="ORF">SP6_70_00140</name>
</gene>
<evidence type="ECO:0000313" key="3">
    <source>
        <dbReference type="Proteomes" id="UP000032025"/>
    </source>
</evidence>
<dbReference type="Proteomes" id="UP000032025">
    <property type="component" value="Unassembled WGS sequence"/>
</dbReference>
<keyword evidence="1" id="KW-1133">Transmembrane helix</keyword>
<keyword evidence="3" id="KW-1185">Reference proteome</keyword>
<evidence type="ECO:0000256" key="1">
    <source>
        <dbReference type="SAM" id="Phobius"/>
    </source>
</evidence>
<keyword evidence="1" id="KW-0472">Membrane</keyword>
<protein>
    <submittedName>
        <fullName evidence="2">DNA, contig: SP670</fullName>
    </submittedName>
</protein>
<name>A0A0C9N8Z5_SPHPI</name>